<feature type="region of interest" description="Disordered" evidence="1">
    <location>
        <begin position="1"/>
        <end position="48"/>
    </location>
</feature>
<proteinExistence type="predicted"/>
<evidence type="ECO:0000256" key="1">
    <source>
        <dbReference type="SAM" id="MobiDB-lite"/>
    </source>
</evidence>
<gene>
    <name evidence="2" type="ORF">FHU32_001609</name>
</gene>
<feature type="compositionally biased region" description="Low complexity" evidence="1">
    <location>
        <begin position="1"/>
        <end position="14"/>
    </location>
</feature>
<evidence type="ECO:0000313" key="2">
    <source>
        <dbReference type="EMBL" id="MBB3116374.1"/>
    </source>
</evidence>
<organism evidence="2 3">
    <name type="scientific">Corynebacterium bovis DSM 20582 = CIP 54.80</name>
    <dbReference type="NCBI Taxonomy" id="927655"/>
    <lineage>
        <taxon>Bacteria</taxon>
        <taxon>Bacillati</taxon>
        <taxon>Actinomycetota</taxon>
        <taxon>Actinomycetes</taxon>
        <taxon>Mycobacteriales</taxon>
        <taxon>Corynebacteriaceae</taxon>
        <taxon>Corynebacterium</taxon>
    </lineage>
</organism>
<protein>
    <submittedName>
        <fullName evidence="2">Uncharacterized protein</fullName>
    </submittedName>
</protein>
<dbReference type="Proteomes" id="UP000612712">
    <property type="component" value="Unassembled WGS sequence"/>
</dbReference>
<comment type="caution">
    <text evidence="2">The sequence shown here is derived from an EMBL/GenBank/DDBJ whole genome shotgun (WGS) entry which is preliminary data.</text>
</comment>
<sequence>MTTPVTAGDTVTCGDGTGGPFIGHTAGPSAHRVPADRGQAAHGGAPAPWTTVTGPVILLCR</sequence>
<reference evidence="2" key="1">
    <citation type="submission" date="2020-08" db="EMBL/GenBank/DDBJ databases">
        <title>Sequencing the genomes of 1000 actinobacteria strains.</title>
        <authorList>
            <person name="Klenk H.-P."/>
        </authorList>
    </citation>
    <scope>NUCLEOTIDE SEQUENCE</scope>
    <source>
        <strain evidence="2">DSM 20582</strain>
    </source>
</reference>
<name>A0A8H9Y7T9_9CORY</name>
<dbReference type="AlphaFoldDB" id="A0A8H9Y7T9"/>
<dbReference type="EMBL" id="JACHWT010000006">
    <property type="protein sequence ID" value="MBB3116374.1"/>
    <property type="molecule type" value="Genomic_DNA"/>
</dbReference>
<accession>A0A8H9Y7T9</accession>
<evidence type="ECO:0000313" key="3">
    <source>
        <dbReference type="Proteomes" id="UP000612712"/>
    </source>
</evidence>